<sequence length="159" mass="17485">MFNLANMKSASGAASHVVPPFAVNVPPPSTMEHPTSGVEKRQRVGGQEPLKKKSKVVVSKRSTCATEGSTKAHLDKEKGPTEVEKVLDHGYSLRELCEVDNRAGDDRYFTIRMSEMPQVEGEEPLAARWSSLSRSTHVWTKGPLATEYVRGALHPFLAK</sequence>
<evidence type="ECO:0000256" key="1">
    <source>
        <dbReference type="SAM" id="MobiDB-lite"/>
    </source>
</evidence>
<evidence type="ECO:0000313" key="2">
    <source>
        <dbReference type="EMBL" id="RRT55573.1"/>
    </source>
</evidence>
<feature type="region of interest" description="Disordered" evidence="1">
    <location>
        <begin position="27"/>
        <end position="79"/>
    </location>
</feature>
<comment type="caution">
    <text evidence="2">The sequence shown here is derived from an EMBL/GenBank/DDBJ whole genome shotgun (WGS) entry which is preliminary data.</text>
</comment>
<reference evidence="2 3" key="1">
    <citation type="journal article" date="2014" name="Agronomy (Basel)">
        <title>A Draft Genome Sequence for Ensete ventricosum, the Drought-Tolerant Tree Against Hunger.</title>
        <authorList>
            <person name="Harrison J."/>
            <person name="Moore K.A."/>
            <person name="Paszkiewicz K."/>
            <person name="Jones T."/>
            <person name="Grant M."/>
            <person name="Ambacheew D."/>
            <person name="Muzemil S."/>
            <person name="Studholme D.J."/>
        </authorList>
    </citation>
    <scope>NUCLEOTIDE SEQUENCE [LARGE SCALE GENOMIC DNA]</scope>
</reference>
<organism evidence="2 3">
    <name type="scientific">Ensete ventricosum</name>
    <name type="common">Abyssinian banana</name>
    <name type="synonym">Musa ensete</name>
    <dbReference type="NCBI Taxonomy" id="4639"/>
    <lineage>
        <taxon>Eukaryota</taxon>
        <taxon>Viridiplantae</taxon>
        <taxon>Streptophyta</taxon>
        <taxon>Embryophyta</taxon>
        <taxon>Tracheophyta</taxon>
        <taxon>Spermatophyta</taxon>
        <taxon>Magnoliopsida</taxon>
        <taxon>Liliopsida</taxon>
        <taxon>Zingiberales</taxon>
        <taxon>Musaceae</taxon>
        <taxon>Ensete</taxon>
    </lineage>
</organism>
<proteinExistence type="predicted"/>
<protein>
    <submittedName>
        <fullName evidence="2">Uncharacterized protein</fullName>
    </submittedName>
</protein>
<dbReference type="AlphaFoldDB" id="A0A426YV07"/>
<evidence type="ECO:0000313" key="3">
    <source>
        <dbReference type="Proteomes" id="UP000287651"/>
    </source>
</evidence>
<gene>
    <name evidence="2" type="ORF">B296_00028002</name>
</gene>
<accession>A0A426YV07</accession>
<feature type="compositionally biased region" description="Basic and acidic residues" evidence="1">
    <location>
        <begin position="70"/>
        <end position="79"/>
    </location>
</feature>
<dbReference type="EMBL" id="AMZH03010025">
    <property type="protein sequence ID" value="RRT55573.1"/>
    <property type="molecule type" value="Genomic_DNA"/>
</dbReference>
<dbReference type="Proteomes" id="UP000287651">
    <property type="component" value="Unassembled WGS sequence"/>
</dbReference>
<name>A0A426YV07_ENSVE</name>